<gene>
    <name evidence="3" type="ORF">L1O03_05795</name>
</gene>
<dbReference type="EMBL" id="JAKGSI010000002">
    <property type="protein sequence ID" value="MCF4006692.1"/>
    <property type="molecule type" value="Genomic_DNA"/>
</dbReference>
<name>A0A9X1QQR7_9CORY</name>
<dbReference type="SUPFAM" id="SSF103256">
    <property type="entry name" value="Hypothetical protein TM0160"/>
    <property type="match status" value="1"/>
</dbReference>
<evidence type="ECO:0000256" key="1">
    <source>
        <dbReference type="SAM" id="MobiDB-lite"/>
    </source>
</evidence>
<dbReference type="GO" id="GO:0004518">
    <property type="term" value="F:nuclease activity"/>
    <property type="evidence" value="ECO:0007669"/>
    <property type="project" value="InterPro"/>
</dbReference>
<sequence length="202" mass="21621">MGSVPVTIHGVHEVGPEGFACAIIEGVGDNRIIPVWLNPADAMLLDVRLRGMGPRRPTTHDLLVELVQAQGGIAESVIDSYHQGVFSATITLNSGESLDARASDAIMLSILTDTPLAVDEDVISQTSLYLSPDDLRTYLGIDGFHHEDDPHESSSASGDAQADADFQSFMQSMGVTESDLTGSREENDDDVTGESQDEDGEY</sequence>
<keyword evidence="4" id="KW-1185">Reference proteome</keyword>
<feature type="compositionally biased region" description="Polar residues" evidence="1">
    <location>
        <begin position="170"/>
        <end position="181"/>
    </location>
</feature>
<dbReference type="InterPro" id="IPR003729">
    <property type="entry name" value="Bi_nuclease_dom"/>
</dbReference>
<dbReference type="RefSeq" id="WP_236118475.1">
    <property type="nucleotide sequence ID" value="NZ_JAKGSI010000002.1"/>
</dbReference>
<evidence type="ECO:0000313" key="4">
    <source>
        <dbReference type="Proteomes" id="UP001139336"/>
    </source>
</evidence>
<feature type="compositionally biased region" description="Low complexity" evidence="1">
    <location>
        <begin position="153"/>
        <end position="169"/>
    </location>
</feature>
<comment type="caution">
    <text evidence="3">The sequence shown here is derived from an EMBL/GenBank/DDBJ whole genome shotgun (WGS) entry which is preliminary data.</text>
</comment>
<dbReference type="Pfam" id="PF02577">
    <property type="entry name" value="BFN_dom"/>
    <property type="match status" value="1"/>
</dbReference>
<dbReference type="Proteomes" id="UP001139336">
    <property type="component" value="Unassembled WGS sequence"/>
</dbReference>
<dbReference type="Gene3D" id="3.10.690.10">
    <property type="entry name" value="Bifunctional nuclease domain"/>
    <property type="match status" value="1"/>
</dbReference>
<protein>
    <submittedName>
        <fullName evidence="3">Bifunctional nuclease family protein</fullName>
    </submittedName>
</protein>
<evidence type="ECO:0000259" key="2">
    <source>
        <dbReference type="PROSITE" id="PS51658"/>
    </source>
</evidence>
<organism evidence="3 4">
    <name type="scientific">Corynebacterium uropygiale</name>
    <dbReference type="NCBI Taxonomy" id="1775911"/>
    <lineage>
        <taxon>Bacteria</taxon>
        <taxon>Bacillati</taxon>
        <taxon>Actinomycetota</taxon>
        <taxon>Actinomycetes</taxon>
        <taxon>Mycobacteriales</taxon>
        <taxon>Corynebacteriaceae</taxon>
        <taxon>Corynebacterium</taxon>
    </lineage>
</organism>
<feature type="domain" description="BFN" evidence="2">
    <location>
        <begin position="3"/>
        <end position="130"/>
    </location>
</feature>
<dbReference type="AlphaFoldDB" id="A0A9X1QQR7"/>
<evidence type="ECO:0000313" key="3">
    <source>
        <dbReference type="EMBL" id="MCF4006692.1"/>
    </source>
</evidence>
<feature type="compositionally biased region" description="Acidic residues" evidence="1">
    <location>
        <begin position="186"/>
        <end position="202"/>
    </location>
</feature>
<feature type="region of interest" description="Disordered" evidence="1">
    <location>
        <begin position="141"/>
        <end position="202"/>
    </location>
</feature>
<feature type="compositionally biased region" description="Basic and acidic residues" evidence="1">
    <location>
        <begin position="143"/>
        <end position="152"/>
    </location>
</feature>
<reference evidence="3" key="1">
    <citation type="submission" date="2022-01" db="EMBL/GenBank/DDBJ databases">
        <title>Corynebacterium sp. nov isolated from isolated from the feces of the greater white-fronted geese (Anser albifrons) at Poyang Lake, PR China.</title>
        <authorList>
            <person name="Liu Q."/>
        </authorList>
    </citation>
    <scope>NUCLEOTIDE SEQUENCE</scope>
    <source>
        <strain evidence="3">JCM 32435</strain>
    </source>
</reference>
<dbReference type="PROSITE" id="PS51658">
    <property type="entry name" value="BFN"/>
    <property type="match status" value="1"/>
</dbReference>
<accession>A0A9X1QQR7</accession>
<proteinExistence type="predicted"/>
<dbReference type="InterPro" id="IPR036104">
    <property type="entry name" value="BFN_sf"/>
</dbReference>